<feature type="compositionally biased region" description="Polar residues" evidence="1">
    <location>
        <begin position="141"/>
        <end position="150"/>
    </location>
</feature>
<sequence length="552" mass="62586">METQPMKGLTLADSGGSSTDLTNSDSGPSNSKRKRSSSDSVLVGVKHRRTTSWEQSPMPSGSSPAKSIVKAKSPLHIMETGYTHVNLKRKRSTSEPAVSSLKRRKVASSDQPVTWNSRAPVRSSSEQDGSNTADSERRVTDSGQAQSIDGTDTPVIPSMRDHNRKSKRLVASTQVKRCLLTQELSSEASVSSCYLLNQRLWNSELLTRLEWWWGMESNSLDPRTESNKIYLRRDWLKSFDSERWLLVPSPEMIEKFRTLYDKFLFGPRDGSDQTLIDTMYDGAETFEYRMLPLDDELRSFNRIDYPDSPSETSFPGIRTAVEPRRTRHFYPFHTLPTLVSRAKPHFVICDTAAKLYQRNTFGVEIRNRLKSVWQGHDFDPSSMIFFITETYGMWFTREVPAHVISNPRVLVPIPPLHPYLDGAKRHCPSGTSCSGPCVRNRFAWMPTCCAHCRGKKSISSGNPNSLHSNSNEDSDTGHQSDRMAQYRAYLRRVAHRIRSWQSCCMQQVTKRGRSTSRVVNDKQLGGYSKKVGRTLTRTVCVDTNYKTTTPDS</sequence>
<gene>
    <name evidence="2" type="ORF">HETIRDRAFT_468120</name>
</gene>
<keyword evidence="3" id="KW-1185">Reference proteome</keyword>
<feature type="compositionally biased region" description="Polar residues" evidence="1">
    <location>
        <begin position="52"/>
        <end position="65"/>
    </location>
</feature>
<name>W4KN35_HETIT</name>
<dbReference type="Proteomes" id="UP000030671">
    <property type="component" value="Unassembled WGS sequence"/>
</dbReference>
<accession>W4KN35</accession>
<dbReference type="GeneID" id="20677213"/>
<dbReference type="eggNOG" id="ENOG502SQ8R">
    <property type="taxonomic scope" value="Eukaryota"/>
</dbReference>
<feature type="region of interest" description="Disordered" evidence="1">
    <location>
        <begin position="460"/>
        <end position="480"/>
    </location>
</feature>
<proteinExistence type="predicted"/>
<dbReference type="AlphaFoldDB" id="W4KN35"/>
<dbReference type="KEGG" id="hir:HETIRDRAFT_468120"/>
<evidence type="ECO:0000256" key="1">
    <source>
        <dbReference type="SAM" id="MobiDB-lite"/>
    </source>
</evidence>
<dbReference type="HOGENOM" id="CLU_045560_0_0_1"/>
<dbReference type="OrthoDB" id="3133596at2759"/>
<dbReference type="RefSeq" id="XP_009540477.1">
    <property type="nucleotide sequence ID" value="XM_009542182.1"/>
</dbReference>
<evidence type="ECO:0000313" key="2">
    <source>
        <dbReference type="EMBL" id="ETW86456.1"/>
    </source>
</evidence>
<protein>
    <submittedName>
        <fullName evidence="2">Uncharacterized protein</fullName>
    </submittedName>
</protein>
<reference evidence="2 3" key="1">
    <citation type="journal article" date="2012" name="New Phytol.">
        <title>Insight into trade-off between wood decay and parasitism from the genome of a fungal forest pathogen.</title>
        <authorList>
            <person name="Olson A."/>
            <person name="Aerts A."/>
            <person name="Asiegbu F."/>
            <person name="Belbahri L."/>
            <person name="Bouzid O."/>
            <person name="Broberg A."/>
            <person name="Canback B."/>
            <person name="Coutinho P.M."/>
            <person name="Cullen D."/>
            <person name="Dalman K."/>
            <person name="Deflorio G."/>
            <person name="van Diepen L.T."/>
            <person name="Dunand C."/>
            <person name="Duplessis S."/>
            <person name="Durling M."/>
            <person name="Gonthier P."/>
            <person name="Grimwood J."/>
            <person name="Fossdal C.G."/>
            <person name="Hansson D."/>
            <person name="Henrissat B."/>
            <person name="Hietala A."/>
            <person name="Himmelstrand K."/>
            <person name="Hoffmeister D."/>
            <person name="Hogberg N."/>
            <person name="James T.Y."/>
            <person name="Karlsson M."/>
            <person name="Kohler A."/>
            <person name="Kues U."/>
            <person name="Lee Y.H."/>
            <person name="Lin Y.C."/>
            <person name="Lind M."/>
            <person name="Lindquist E."/>
            <person name="Lombard V."/>
            <person name="Lucas S."/>
            <person name="Lunden K."/>
            <person name="Morin E."/>
            <person name="Murat C."/>
            <person name="Park J."/>
            <person name="Raffaello T."/>
            <person name="Rouze P."/>
            <person name="Salamov A."/>
            <person name="Schmutz J."/>
            <person name="Solheim H."/>
            <person name="Stahlberg J."/>
            <person name="Velez H."/>
            <person name="de Vries R.P."/>
            <person name="Wiebenga A."/>
            <person name="Woodward S."/>
            <person name="Yakovlev I."/>
            <person name="Garbelotto M."/>
            <person name="Martin F."/>
            <person name="Grigoriev I.V."/>
            <person name="Stenlid J."/>
        </authorList>
    </citation>
    <scope>NUCLEOTIDE SEQUENCE [LARGE SCALE GENOMIC DNA]</scope>
    <source>
        <strain evidence="2 3">TC 32-1</strain>
    </source>
</reference>
<feature type="compositionally biased region" description="Polar residues" evidence="1">
    <location>
        <begin position="15"/>
        <end position="25"/>
    </location>
</feature>
<dbReference type="EMBL" id="KI925454">
    <property type="protein sequence ID" value="ETW86456.1"/>
    <property type="molecule type" value="Genomic_DNA"/>
</dbReference>
<organism evidence="2 3">
    <name type="scientific">Heterobasidion irregulare (strain TC 32-1)</name>
    <dbReference type="NCBI Taxonomy" id="747525"/>
    <lineage>
        <taxon>Eukaryota</taxon>
        <taxon>Fungi</taxon>
        <taxon>Dikarya</taxon>
        <taxon>Basidiomycota</taxon>
        <taxon>Agaricomycotina</taxon>
        <taxon>Agaricomycetes</taxon>
        <taxon>Russulales</taxon>
        <taxon>Bondarzewiaceae</taxon>
        <taxon>Heterobasidion</taxon>
        <taxon>Heterobasidion annosum species complex</taxon>
    </lineage>
</organism>
<dbReference type="InParanoid" id="W4KN35"/>
<feature type="compositionally biased region" description="Polar residues" evidence="1">
    <location>
        <begin position="460"/>
        <end position="471"/>
    </location>
</feature>
<feature type="region of interest" description="Disordered" evidence="1">
    <location>
        <begin position="1"/>
        <end position="167"/>
    </location>
</feature>
<evidence type="ECO:0000313" key="3">
    <source>
        <dbReference type="Proteomes" id="UP000030671"/>
    </source>
</evidence>
<feature type="compositionally biased region" description="Polar residues" evidence="1">
    <location>
        <begin position="108"/>
        <end position="133"/>
    </location>
</feature>